<comment type="caution">
    <text evidence="1">The sequence shown here is derived from an EMBL/GenBank/DDBJ whole genome shotgun (WGS) entry which is preliminary data.</text>
</comment>
<dbReference type="Proteomes" id="UP000003577">
    <property type="component" value="Unassembled WGS sequence"/>
</dbReference>
<dbReference type="EMBL" id="AAVP02000001">
    <property type="protein sequence ID" value="EDK25373.1"/>
    <property type="molecule type" value="Genomic_DNA"/>
</dbReference>
<evidence type="ECO:0000313" key="1">
    <source>
        <dbReference type="EMBL" id="EDK25373.1"/>
    </source>
</evidence>
<name>A5KJ71_9FIRM</name>
<evidence type="ECO:0000313" key="2">
    <source>
        <dbReference type="Proteomes" id="UP000003577"/>
    </source>
</evidence>
<gene>
    <name evidence="1" type="ORF">RUMTOR_00267</name>
</gene>
<reference evidence="1 2" key="2">
    <citation type="submission" date="2007-04" db="EMBL/GenBank/DDBJ databases">
        <title>Draft genome sequence of Ruminococcus torques (ATCC 27756).</title>
        <authorList>
            <person name="Sudarsanam P."/>
            <person name="Ley R."/>
            <person name="Guruge J."/>
            <person name="Turnbaugh P.J."/>
            <person name="Mahowald M."/>
            <person name="Liep D."/>
            <person name="Gordon J."/>
        </authorList>
    </citation>
    <scope>NUCLEOTIDE SEQUENCE [LARGE SCALE GENOMIC DNA]</scope>
    <source>
        <strain evidence="1 2">ATCC 27756</strain>
    </source>
</reference>
<protein>
    <submittedName>
        <fullName evidence="1">Uncharacterized protein</fullName>
    </submittedName>
</protein>
<sequence length="31" mass="3675">MNVVLSLPLSERIMYRIPLWLPEKGSFFKPL</sequence>
<dbReference type="PaxDb" id="411460-RUMTOR_00267"/>
<proteinExistence type="predicted"/>
<accession>A5KJ71</accession>
<dbReference type="AlphaFoldDB" id="A5KJ71"/>
<dbReference type="HOGENOM" id="CLU_3398275_0_0_9"/>
<organism evidence="1 2">
    <name type="scientific">[Ruminococcus] torques ATCC 27756</name>
    <dbReference type="NCBI Taxonomy" id="411460"/>
    <lineage>
        <taxon>Bacteria</taxon>
        <taxon>Bacillati</taxon>
        <taxon>Bacillota</taxon>
        <taxon>Clostridia</taxon>
        <taxon>Lachnospirales</taxon>
        <taxon>Lachnospiraceae</taxon>
        <taxon>Mediterraneibacter</taxon>
    </lineage>
</organism>
<reference evidence="1 2" key="1">
    <citation type="submission" date="2007-03" db="EMBL/GenBank/DDBJ databases">
        <authorList>
            <person name="Fulton L."/>
            <person name="Clifton S."/>
            <person name="Fulton B."/>
            <person name="Xu J."/>
            <person name="Minx P."/>
            <person name="Pepin K.H."/>
            <person name="Johnson M."/>
            <person name="Thiruvilangam P."/>
            <person name="Bhonagiri V."/>
            <person name="Nash W.E."/>
            <person name="Mardis E.R."/>
            <person name="Wilson R.K."/>
        </authorList>
    </citation>
    <scope>NUCLEOTIDE SEQUENCE [LARGE SCALE GENOMIC DNA]</scope>
    <source>
        <strain evidence="1 2">ATCC 27756</strain>
    </source>
</reference>